<dbReference type="InterPro" id="IPR001647">
    <property type="entry name" value="HTH_TetR"/>
</dbReference>
<evidence type="ECO:0000256" key="4">
    <source>
        <dbReference type="PROSITE-ProRule" id="PRU00335"/>
    </source>
</evidence>
<dbReference type="GO" id="GO:0003677">
    <property type="term" value="F:DNA binding"/>
    <property type="evidence" value="ECO:0007669"/>
    <property type="project" value="UniProtKB-UniRule"/>
</dbReference>
<feature type="domain" description="HTH tetR-type" evidence="5">
    <location>
        <begin position="7"/>
        <end position="67"/>
    </location>
</feature>
<reference evidence="6 7" key="1">
    <citation type="submission" date="2019-03" db="EMBL/GenBank/DDBJ databases">
        <title>Genomic Encyclopedia of Archaeal and Bacterial Type Strains, Phase II (KMG-II): from individual species to whole genera.</title>
        <authorList>
            <person name="Goeker M."/>
        </authorList>
    </citation>
    <scope>NUCLEOTIDE SEQUENCE [LARGE SCALE GENOMIC DNA]</scope>
    <source>
        <strain evidence="6 7">DSM 45499</strain>
    </source>
</reference>
<name>A0A4R7W2P6_9PSEU</name>
<dbReference type="InterPro" id="IPR011075">
    <property type="entry name" value="TetR_C"/>
</dbReference>
<proteinExistence type="predicted"/>
<dbReference type="Gene3D" id="1.10.357.10">
    <property type="entry name" value="Tetracycline Repressor, domain 2"/>
    <property type="match status" value="1"/>
</dbReference>
<evidence type="ECO:0000259" key="5">
    <source>
        <dbReference type="PROSITE" id="PS50977"/>
    </source>
</evidence>
<dbReference type="SUPFAM" id="SSF48498">
    <property type="entry name" value="Tetracyclin repressor-like, C-terminal domain"/>
    <property type="match status" value="1"/>
</dbReference>
<dbReference type="Pfam" id="PF00440">
    <property type="entry name" value="TetR_N"/>
    <property type="match status" value="1"/>
</dbReference>
<dbReference type="PROSITE" id="PS50977">
    <property type="entry name" value="HTH_TETR_2"/>
    <property type="match status" value="1"/>
</dbReference>
<dbReference type="Pfam" id="PF16925">
    <property type="entry name" value="TetR_C_13"/>
    <property type="match status" value="1"/>
</dbReference>
<comment type="caution">
    <text evidence="6">The sequence shown here is derived from an EMBL/GenBank/DDBJ whole genome shotgun (WGS) entry which is preliminary data.</text>
</comment>
<dbReference type="PANTHER" id="PTHR47506:SF1">
    <property type="entry name" value="HTH-TYPE TRANSCRIPTIONAL REGULATOR YJDC"/>
    <property type="match status" value="1"/>
</dbReference>
<dbReference type="SUPFAM" id="SSF46689">
    <property type="entry name" value="Homeodomain-like"/>
    <property type="match status" value="1"/>
</dbReference>
<keyword evidence="3" id="KW-0804">Transcription</keyword>
<dbReference type="OrthoDB" id="3827407at2"/>
<evidence type="ECO:0000256" key="3">
    <source>
        <dbReference type="ARBA" id="ARBA00023163"/>
    </source>
</evidence>
<dbReference type="EMBL" id="SOCP01000002">
    <property type="protein sequence ID" value="TDV56159.1"/>
    <property type="molecule type" value="Genomic_DNA"/>
</dbReference>
<evidence type="ECO:0000256" key="2">
    <source>
        <dbReference type="ARBA" id="ARBA00023125"/>
    </source>
</evidence>
<dbReference type="RefSeq" id="WP_133901433.1">
    <property type="nucleotide sequence ID" value="NZ_SOCP01000002.1"/>
</dbReference>
<dbReference type="InterPro" id="IPR009057">
    <property type="entry name" value="Homeodomain-like_sf"/>
</dbReference>
<keyword evidence="7" id="KW-1185">Reference proteome</keyword>
<keyword evidence="1" id="KW-0805">Transcription regulation</keyword>
<dbReference type="Proteomes" id="UP000294927">
    <property type="component" value="Unassembled WGS sequence"/>
</dbReference>
<organism evidence="6 7">
    <name type="scientific">Actinophytocola oryzae</name>
    <dbReference type="NCBI Taxonomy" id="502181"/>
    <lineage>
        <taxon>Bacteria</taxon>
        <taxon>Bacillati</taxon>
        <taxon>Actinomycetota</taxon>
        <taxon>Actinomycetes</taxon>
        <taxon>Pseudonocardiales</taxon>
        <taxon>Pseudonocardiaceae</taxon>
    </lineage>
</organism>
<evidence type="ECO:0000313" key="7">
    <source>
        <dbReference type="Proteomes" id="UP000294927"/>
    </source>
</evidence>
<gene>
    <name evidence="6" type="ORF">CLV71_102225</name>
</gene>
<accession>A0A4R7W2P6</accession>
<dbReference type="PANTHER" id="PTHR47506">
    <property type="entry name" value="TRANSCRIPTIONAL REGULATORY PROTEIN"/>
    <property type="match status" value="1"/>
</dbReference>
<dbReference type="AlphaFoldDB" id="A0A4R7W2P6"/>
<sequence>MITKKGAATRARIIDAAADEIRDRGIAAVTLEDVGRRSGTGKSQMFHYFPDGKEQLLLAVARREAERVLEDQQPYLGGLTSWAAWQRWRDAVVARYRRQGVHCPLGALITEVGRRTPAAQAVTSELLAQWQREVRAGIEEMQARDLVDRELDPGRTAGAVVAAIQGGVSILMSTGSVDQLESALDLCLDFLRQSTQLRTAGR</sequence>
<evidence type="ECO:0000256" key="1">
    <source>
        <dbReference type="ARBA" id="ARBA00023015"/>
    </source>
</evidence>
<feature type="DNA-binding region" description="H-T-H motif" evidence="4">
    <location>
        <begin position="30"/>
        <end position="49"/>
    </location>
</feature>
<evidence type="ECO:0000313" key="6">
    <source>
        <dbReference type="EMBL" id="TDV56159.1"/>
    </source>
</evidence>
<dbReference type="InterPro" id="IPR036271">
    <property type="entry name" value="Tet_transcr_reg_TetR-rel_C_sf"/>
</dbReference>
<protein>
    <submittedName>
        <fullName evidence="6">TetR family transcriptional regulator</fullName>
    </submittedName>
</protein>
<keyword evidence="2 4" id="KW-0238">DNA-binding</keyword>